<sequence length="136" mass="15173">MATTKVVYQGNYRFEATQLASGEKFHSDMPTSAGGKGEYQNPADMLGSAVIYCTMTTMAMAAEKRGLSFEGSYAELGNIEENSKQIIITSIEITFHLRAEYDDATRKRLEHFAHNACYVGNTISAEKKFTFIYDVK</sequence>
<comment type="caution">
    <text evidence="1">The sequence shown here is derived from an EMBL/GenBank/DDBJ whole genome shotgun (WGS) entry which is preliminary data.</text>
</comment>
<dbReference type="Proteomes" id="UP000029525">
    <property type="component" value="Unassembled WGS sequence"/>
</dbReference>
<proteinExistence type="predicted"/>
<name>A0A096AC98_9BACT</name>
<reference evidence="1 2" key="1">
    <citation type="submission" date="2014-07" db="EMBL/GenBank/DDBJ databases">
        <authorList>
            <person name="McCorrison J."/>
            <person name="Sanka R."/>
            <person name="Torralba M."/>
            <person name="Gillis M."/>
            <person name="Haft D.H."/>
            <person name="Methe B."/>
            <person name="Sutton G."/>
            <person name="Nelson K.E."/>
        </authorList>
    </citation>
    <scope>NUCLEOTIDE SEQUENCE [LARGE SCALE GENOMIC DNA]</scope>
    <source>
        <strain evidence="1 2">DNF00320</strain>
    </source>
</reference>
<protein>
    <submittedName>
        <fullName evidence="1">Osmotically inducible protein C</fullName>
    </submittedName>
</protein>
<evidence type="ECO:0000313" key="2">
    <source>
        <dbReference type="Proteomes" id="UP000029525"/>
    </source>
</evidence>
<organism evidence="1 2">
    <name type="scientific">Prevotella bivia DNF00320</name>
    <dbReference type="NCBI Taxonomy" id="1401068"/>
    <lineage>
        <taxon>Bacteria</taxon>
        <taxon>Pseudomonadati</taxon>
        <taxon>Bacteroidota</taxon>
        <taxon>Bacteroidia</taxon>
        <taxon>Bacteroidales</taxon>
        <taxon>Prevotellaceae</taxon>
        <taxon>Prevotella</taxon>
    </lineage>
</organism>
<gene>
    <name evidence="1" type="ORF">HMPREF0647_07725</name>
</gene>
<dbReference type="SUPFAM" id="SSF82784">
    <property type="entry name" value="OsmC-like"/>
    <property type="match status" value="1"/>
</dbReference>
<dbReference type="InterPro" id="IPR015946">
    <property type="entry name" value="KH_dom-like_a/b"/>
</dbReference>
<dbReference type="RefSeq" id="WP_036867536.1">
    <property type="nucleotide sequence ID" value="NZ_JRNQ01000048.1"/>
</dbReference>
<dbReference type="Gene3D" id="3.30.300.20">
    <property type="match status" value="1"/>
</dbReference>
<dbReference type="PANTHER" id="PTHR39624:SF2">
    <property type="entry name" value="OSMC-LIKE PROTEIN"/>
    <property type="match status" value="1"/>
</dbReference>
<dbReference type="InterPro" id="IPR003718">
    <property type="entry name" value="OsmC/Ohr_fam"/>
</dbReference>
<dbReference type="OrthoDB" id="290036at2"/>
<dbReference type="EMBL" id="JRNQ01000048">
    <property type="protein sequence ID" value="KGF44176.1"/>
    <property type="molecule type" value="Genomic_DNA"/>
</dbReference>
<dbReference type="InterPro" id="IPR036102">
    <property type="entry name" value="OsmC/Ohrsf"/>
</dbReference>
<dbReference type="PANTHER" id="PTHR39624">
    <property type="entry name" value="PROTEIN INVOLVED IN RIMO-MEDIATED BETA-METHYLTHIOLATION OF RIBOSOMAL PROTEIN S12 YCAO"/>
    <property type="match status" value="1"/>
</dbReference>
<evidence type="ECO:0000313" key="1">
    <source>
        <dbReference type="EMBL" id="KGF44176.1"/>
    </source>
</evidence>
<dbReference type="AlphaFoldDB" id="A0A096AC98"/>
<dbReference type="Pfam" id="PF02566">
    <property type="entry name" value="OsmC"/>
    <property type="match status" value="1"/>
</dbReference>
<accession>A0A096AC98</accession>